<dbReference type="Pfam" id="PF13228">
    <property type="entry name" value="DUF4037"/>
    <property type="match status" value="1"/>
</dbReference>
<organism evidence="3 4">
    <name type="scientific">Geodermatophilus maliterrae</name>
    <dbReference type="NCBI Taxonomy" id="3162531"/>
    <lineage>
        <taxon>Bacteria</taxon>
        <taxon>Bacillati</taxon>
        <taxon>Actinomycetota</taxon>
        <taxon>Actinomycetes</taxon>
        <taxon>Geodermatophilales</taxon>
        <taxon>Geodermatophilaceae</taxon>
        <taxon>Geodermatophilus</taxon>
    </lineage>
</organism>
<evidence type="ECO:0000313" key="4">
    <source>
        <dbReference type="Proteomes" id="UP001560045"/>
    </source>
</evidence>
<reference evidence="3 4" key="1">
    <citation type="submission" date="2024-06" db="EMBL/GenBank/DDBJ databases">
        <title>Draft genome sequence of Geodermatophilus badlandi, a novel member of the Geodermatophilaceae isolated from badland sedimentary rocks in the Red desert, Wyoming, USA.</title>
        <authorList>
            <person name="Ben Tekaya S."/>
            <person name="Nouioui I."/>
            <person name="Flores G.M."/>
            <person name="Shaal M.N."/>
            <person name="Bredoire F."/>
            <person name="Basile F."/>
            <person name="Van Diepen L."/>
            <person name="Ward N.L."/>
        </authorList>
    </citation>
    <scope>NUCLEOTIDE SEQUENCE [LARGE SCALE GENOMIC DNA]</scope>
    <source>
        <strain evidence="3 4">WL48A</strain>
    </source>
</reference>
<dbReference type="RefSeq" id="WP_369209829.1">
    <property type="nucleotide sequence ID" value="NZ_JBFNXQ010000100.1"/>
</dbReference>
<feature type="domain" description="Polymerase nucleotidyl transferase" evidence="1">
    <location>
        <begin position="10"/>
        <end position="51"/>
    </location>
</feature>
<dbReference type="InterPro" id="IPR025117">
    <property type="entry name" value="DUF4037"/>
</dbReference>
<dbReference type="EMBL" id="JBFNXQ010000100">
    <property type="protein sequence ID" value="MEX5721015.1"/>
    <property type="molecule type" value="Genomic_DNA"/>
</dbReference>
<dbReference type="Pfam" id="PF01909">
    <property type="entry name" value="NTP_transf_2"/>
    <property type="match status" value="1"/>
</dbReference>
<dbReference type="InterPro" id="IPR043519">
    <property type="entry name" value="NT_sf"/>
</dbReference>
<keyword evidence="4" id="KW-1185">Reference proteome</keyword>
<accession>A0ABV3XKA0</accession>
<dbReference type="Gene3D" id="3.30.460.10">
    <property type="entry name" value="Beta Polymerase, domain 2"/>
    <property type="match status" value="1"/>
</dbReference>
<evidence type="ECO:0000259" key="1">
    <source>
        <dbReference type="Pfam" id="PF01909"/>
    </source>
</evidence>
<gene>
    <name evidence="3" type="ORF">ABQ292_21900</name>
</gene>
<sequence length="295" mass="31281">MLGEQRLVNLADRVVEVSGVVGVVLGGSRARGEHTEDSDVDLGLYYRRPLDVDALGALARELAGPGAQVTQPGAWGPWVDGGAWLRIDGTAVDWIYRDLDRVRSCWAAAQRGEFAFHAQVGHPLGVPDFAYAGELALARVLADPTGELAALRQQMATYPETLGRALVARLWEAGFTLDIARKAVSRADTAYVAGCVFRVVLLCAHALHGWAGRWLVNEKGAIASAGRLPAAPPGFTVRTHGVLAHLGDRPDQLQAAITAAQALLDDVRAICKAPHQPIPCGTAGDPVADASGRLR</sequence>
<protein>
    <submittedName>
        <fullName evidence="3">Nucleotidyltransferase domain-containing protein</fullName>
    </submittedName>
</protein>
<feature type="domain" description="DUF4037" evidence="2">
    <location>
        <begin position="138"/>
        <end position="214"/>
    </location>
</feature>
<evidence type="ECO:0000259" key="2">
    <source>
        <dbReference type="Pfam" id="PF13228"/>
    </source>
</evidence>
<dbReference type="CDD" id="cd05403">
    <property type="entry name" value="NT_KNTase_like"/>
    <property type="match status" value="1"/>
</dbReference>
<comment type="caution">
    <text evidence="3">The sequence shown here is derived from an EMBL/GenBank/DDBJ whole genome shotgun (WGS) entry which is preliminary data.</text>
</comment>
<evidence type="ECO:0000313" key="3">
    <source>
        <dbReference type="EMBL" id="MEX5721015.1"/>
    </source>
</evidence>
<dbReference type="Proteomes" id="UP001560045">
    <property type="component" value="Unassembled WGS sequence"/>
</dbReference>
<dbReference type="SUPFAM" id="SSF81301">
    <property type="entry name" value="Nucleotidyltransferase"/>
    <property type="match status" value="1"/>
</dbReference>
<dbReference type="InterPro" id="IPR002934">
    <property type="entry name" value="Polymerase_NTP_transf_dom"/>
</dbReference>
<proteinExistence type="predicted"/>
<name>A0ABV3XKA0_9ACTN</name>